<dbReference type="SUPFAM" id="SSF141523">
    <property type="entry name" value="L,D-transpeptidase catalytic domain-like"/>
    <property type="match status" value="1"/>
</dbReference>
<evidence type="ECO:0000256" key="7">
    <source>
        <dbReference type="SAM" id="MobiDB-lite"/>
    </source>
</evidence>
<keyword evidence="11" id="KW-1185">Reference proteome</keyword>
<dbReference type="Proteomes" id="UP000241434">
    <property type="component" value="Unassembled WGS sequence"/>
</dbReference>
<keyword evidence="5 6" id="KW-0961">Cell wall biogenesis/degradation</keyword>
<keyword evidence="8" id="KW-0472">Membrane</keyword>
<feature type="region of interest" description="Disordered" evidence="7">
    <location>
        <begin position="243"/>
        <end position="303"/>
    </location>
</feature>
<keyword evidence="2" id="KW-0808">Transferase</keyword>
<protein>
    <recommendedName>
        <fullName evidence="9">L,D-TPase catalytic domain-containing protein</fullName>
    </recommendedName>
</protein>
<dbReference type="PROSITE" id="PS52029">
    <property type="entry name" value="LD_TPASE"/>
    <property type="match status" value="1"/>
</dbReference>
<evidence type="ECO:0000259" key="9">
    <source>
        <dbReference type="PROSITE" id="PS52029"/>
    </source>
</evidence>
<dbReference type="GO" id="GO:0008360">
    <property type="term" value="P:regulation of cell shape"/>
    <property type="evidence" value="ECO:0007669"/>
    <property type="project" value="UniProtKB-UniRule"/>
</dbReference>
<keyword evidence="4 6" id="KW-0573">Peptidoglycan synthesis</keyword>
<dbReference type="GO" id="GO:0016740">
    <property type="term" value="F:transferase activity"/>
    <property type="evidence" value="ECO:0007669"/>
    <property type="project" value="UniProtKB-KW"/>
</dbReference>
<dbReference type="GO" id="GO:0018104">
    <property type="term" value="P:peptidoglycan-protein cross-linking"/>
    <property type="evidence" value="ECO:0007669"/>
    <property type="project" value="TreeGrafter"/>
</dbReference>
<feature type="compositionally biased region" description="Basic and acidic residues" evidence="7">
    <location>
        <begin position="315"/>
        <end position="336"/>
    </location>
</feature>
<dbReference type="EMBL" id="JYGE01000002">
    <property type="protein sequence ID" value="PSJ32065.1"/>
    <property type="molecule type" value="Genomic_DNA"/>
</dbReference>
<dbReference type="RefSeq" id="WP_106776048.1">
    <property type="nucleotide sequence ID" value="NZ_JBGGGQ010000002.1"/>
</dbReference>
<feature type="region of interest" description="Disordered" evidence="7">
    <location>
        <begin position="315"/>
        <end position="383"/>
    </location>
</feature>
<keyword evidence="3 6" id="KW-0133">Cell shape</keyword>
<feature type="active site" description="Proton donor/acceptor" evidence="6">
    <location>
        <position position="800"/>
    </location>
</feature>
<evidence type="ECO:0000256" key="8">
    <source>
        <dbReference type="SAM" id="Phobius"/>
    </source>
</evidence>
<evidence type="ECO:0000256" key="5">
    <source>
        <dbReference type="ARBA" id="ARBA00023316"/>
    </source>
</evidence>
<dbReference type="GO" id="GO:0005576">
    <property type="term" value="C:extracellular region"/>
    <property type="evidence" value="ECO:0007669"/>
    <property type="project" value="TreeGrafter"/>
</dbReference>
<feature type="compositionally biased region" description="Basic and acidic residues" evidence="7">
    <location>
        <begin position="82"/>
        <end position="102"/>
    </location>
</feature>
<feature type="compositionally biased region" description="Basic residues" evidence="7">
    <location>
        <begin position="14"/>
        <end position="27"/>
    </location>
</feature>
<dbReference type="OrthoDB" id="3176960at2"/>
<feature type="transmembrane region" description="Helical" evidence="8">
    <location>
        <begin position="394"/>
        <end position="414"/>
    </location>
</feature>
<dbReference type="Gene3D" id="3.10.20.800">
    <property type="match status" value="1"/>
</dbReference>
<feature type="active site" description="Nucleophile" evidence="6">
    <location>
        <position position="821"/>
    </location>
</feature>
<feature type="compositionally biased region" description="Acidic residues" evidence="7">
    <location>
        <begin position="365"/>
        <end position="382"/>
    </location>
</feature>
<evidence type="ECO:0000313" key="11">
    <source>
        <dbReference type="Proteomes" id="UP000241434"/>
    </source>
</evidence>
<dbReference type="InterPro" id="IPR038054">
    <property type="entry name" value="LD_TPept-like_central_sf"/>
</dbReference>
<comment type="pathway">
    <text evidence="1 6">Cell wall biogenesis; peptidoglycan biosynthesis.</text>
</comment>
<feature type="compositionally biased region" description="Basic and acidic residues" evidence="7">
    <location>
        <begin position="343"/>
        <end position="364"/>
    </location>
</feature>
<dbReference type="SUPFAM" id="SSF143985">
    <property type="entry name" value="L,D-transpeptidase pre-catalytic domain-like"/>
    <property type="match status" value="1"/>
</dbReference>
<gene>
    <name evidence="10" type="ORF">UF10_01275</name>
</gene>
<dbReference type="Pfam" id="PF03734">
    <property type="entry name" value="YkuD"/>
    <property type="match status" value="1"/>
</dbReference>
<organism evidence="10 11">
    <name type="scientific">Peptostreptococcus russellii</name>
    <dbReference type="NCBI Taxonomy" id="215200"/>
    <lineage>
        <taxon>Bacteria</taxon>
        <taxon>Bacillati</taxon>
        <taxon>Bacillota</taxon>
        <taxon>Clostridia</taxon>
        <taxon>Peptostreptococcales</taxon>
        <taxon>Peptostreptococcaceae</taxon>
        <taxon>Peptostreptococcus</taxon>
    </lineage>
</organism>
<dbReference type="Gene3D" id="2.40.440.10">
    <property type="entry name" value="L,D-transpeptidase catalytic domain-like"/>
    <property type="match status" value="1"/>
</dbReference>
<accession>A0A2P7Q278</accession>
<feature type="compositionally biased region" description="Basic and acidic residues" evidence="7">
    <location>
        <begin position="287"/>
        <end position="303"/>
    </location>
</feature>
<dbReference type="InterPro" id="IPR038063">
    <property type="entry name" value="Transpep_catalytic_dom"/>
</dbReference>
<comment type="caution">
    <text evidence="10">The sequence shown here is derived from an EMBL/GenBank/DDBJ whole genome shotgun (WGS) entry which is preliminary data.</text>
</comment>
<proteinExistence type="predicted"/>
<dbReference type="PANTHER" id="PTHR30582:SF33">
    <property type="entry name" value="EXPORTED PROTEIN"/>
    <property type="match status" value="1"/>
</dbReference>
<feature type="region of interest" description="Disordered" evidence="7">
    <location>
        <begin position="160"/>
        <end position="181"/>
    </location>
</feature>
<feature type="region of interest" description="Disordered" evidence="7">
    <location>
        <begin position="1"/>
        <end position="107"/>
    </location>
</feature>
<keyword evidence="8" id="KW-0812">Transmembrane</keyword>
<dbReference type="PANTHER" id="PTHR30582">
    <property type="entry name" value="L,D-TRANSPEPTIDASE"/>
    <property type="match status" value="1"/>
</dbReference>
<dbReference type="GO" id="GO:0071972">
    <property type="term" value="F:peptidoglycan L,D-transpeptidase activity"/>
    <property type="evidence" value="ECO:0007669"/>
    <property type="project" value="TreeGrafter"/>
</dbReference>
<reference evidence="10" key="1">
    <citation type="thesis" date="2015" institute="Rutgers" country="The State University of New Jersey, 14 College Farm Rd., New Brunswick, NJ, USA">
        <title>Ammonia toxicity in bacteria and its implications for treatment of and resource recovery from highly nitrogenous organic wastes.</title>
        <authorList>
            <person name="Luther A.K."/>
        </authorList>
    </citation>
    <scope>NUCLEOTIDE SEQUENCE</scope>
    <source>
        <strain evidence="10">RT-10B</strain>
    </source>
</reference>
<feature type="compositionally biased region" description="Basic and acidic residues" evidence="7">
    <location>
        <begin position="61"/>
        <end position="73"/>
    </location>
</feature>
<evidence type="ECO:0000256" key="4">
    <source>
        <dbReference type="ARBA" id="ARBA00022984"/>
    </source>
</evidence>
<sequence>MSRVARKRLEKEARKKNRRFPFGRKKSRSTDFNIDMEDIDNISKSQHSKNKGVGASQFIKNGDRASDRLKDDSTAIELPSNNKEKTGILDKNIERMKSERSSESIFSSGDTMVAVPKKMKTADNIISVEDERMYFERKQRQMKNGISNEEVLTVNDIHTAEDEKYNRNPNSQGINDTRDKTEENINEIKKIDIKEAPFEDVVRVAESRLAAEKERQKKIALEKKRELEKQQILYNQKKIELAEKEGIEVADKDKKTLKGPELSDSNNSSDNVNLEKSSNSNNNLNNNEKEELNRKERGLREQIKKEQELKLAELKSEAEKEKSKVKKDKEEKKKEEVVEETEKETKETKNEVETEEVKNEAQDDKELDEANEELDEFDEDPENSGKFKKFMKKTLKVVAIALVAVYAVGCVVFNNRFFINTKVNGMDVSFKTPAQLDNMAEERVNGYKIKIDGRNNVKDELTGTDIDMKYVKDGSSKKVKEEQGFFGWPIALFSGEDIDGKLNVEVNEAKLSDAVEEFNIFKKEYIKEPVSAYPRYSEKEKKIIVDKGELGSMPIKSKVISFVDNSVKAQAENTKYPNEVYKPQKNKADDPRIPKAIAEMEKYTGITVEYDFGYEKYVLDGKEISKMFDVDSENDYKVTFSKEKVREFVRSLSRKYSTYGDTREIPSASTGGKLKVSGGIYGWLIDRDGETDELVKIIQAGKDVKGREPLYQQRAMTKDKNDMGNEFIEIDLSKQHMWFVRDGEPIVSTPIVTGNPNQGDATPPGIYPITYKTRNAVLRGPGYASPVSFWIPFNGNIGIHDASWQPIYGGNRYLYAGSHGCINTPYNKVAQIYEYAKEGMPVAVHY</sequence>
<evidence type="ECO:0000313" key="10">
    <source>
        <dbReference type="EMBL" id="PSJ32065.1"/>
    </source>
</evidence>
<feature type="compositionally biased region" description="Low complexity" evidence="7">
    <location>
        <begin position="263"/>
        <end position="286"/>
    </location>
</feature>
<dbReference type="CDD" id="cd16913">
    <property type="entry name" value="YkuD_like"/>
    <property type="match status" value="1"/>
</dbReference>
<feature type="compositionally biased region" description="Basic and acidic residues" evidence="7">
    <location>
        <begin position="243"/>
        <end position="258"/>
    </location>
</feature>
<dbReference type="InterPro" id="IPR005490">
    <property type="entry name" value="LD_TPept_cat_dom"/>
</dbReference>
<dbReference type="GO" id="GO:0071555">
    <property type="term" value="P:cell wall organization"/>
    <property type="evidence" value="ECO:0007669"/>
    <property type="project" value="UniProtKB-UniRule"/>
</dbReference>
<name>A0A2P7Q278_9FIRM</name>
<keyword evidence="8" id="KW-1133">Transmembrane helix</keyword>
<evidence type="ECO:0000256" key="6">
    <source>
        <dbReference type="PROSITE-ProRule" id="PRU01373"/>
    </source>
</evidence>
<evidence type="ECO:0000256" key="3">
    <source>
        <dbReference type="ARBA" id="ARBA00022960"/>
    </source>
</evidence>
<dbReference type="UniPathway" id="UPA00219"/>
<dbReference type="AlphaFoldDB" id="A0A2P7Q278"/>
<evidence type="ECO:0000256" key="1">
    <source>
        <dbReference type="ARBA" id="ARBA00004752"/>
    </source>
</evidence>
<evidence type="ECO:0000256" key="2">
    <source>
        <dbReference type="ARBA" id="ARBA00022679"/>
    </source>
</evidence>
<dbReference type="InterPro" id="IPR050979">
    <property type="entry name" value="LD-transpeptidase"/>
</dbReference>
<feature type="domain" description="L,D-TPase catalytic" evidence="9">
    <location>
        <begin position="726"/>
        <end position="845"/>
    </location>
</feature>